<name>A0A2I0J0T0_PUNGR</name>
<proteinExistence type="predicted"/>
<evidence type="ECO:0000313" key="2">
    <source>
        <dbReference type="Proteomes" id="UP000233551"/>
    </source>
</evidence>
<organism evidence="1 2">
    <name type="scientific">Punica granatum</name>
    <name type="common">Pomegranate</name>
    <dbReference type="NCBI Taxonomy" id="22663"/>
    <lineage>
        <taxon>Eukaryota</taxon>
        <taxon>Viridiplantae</taxon>
        <taxon>Streptophyta</taxon>
        <taxon>Embryophyta</taxon>
        <taxon>Tracheophyta</taxon>
        <taxon>Spermatophyta</taxon>
        <taxon>Magnoliopsida</taxon>
        <taxon>eudicotyledons</taxon>
        <taxon>Gunneridae</taxon>
        <taxon>Pentapetalae</taxon>
        <taxon>rosids</taxon>
        <taxon>malvids</taxon>
        <taxon>Myrtales</taxon>
        <taxon>Lythraceae</taxon>
        <taxon>Punica</taxon>
    </lineage>
</organism>
<gene>
    <name evidence="1" type="ORF">CRG98_029776</name>
</gene>
<evidence type="ECO:0000313" key="1">
    <source>
        <dbReference type="EMBL" id="PKI49832.1"/>
    </source>
</evidence>
<dbReference type="GeneID" id="116200089"/>
<reference evidence="1 2" key="1">
    <citation type="submission" date="2017-11" db="EMBL/GenBank/DDBJ databases">
        <title>De-novo sequencing of pomegranate (Punica granatum L.) genome.</title>
        <authorList>
            <person name="Akparov Z."/>
            <person name="Amiraslanov A."/>
            <person name="Hajiyeva S."/>
            <person name="Abbasov M."/>
            <person name="Kaur K."/>
            <person name="Hamwieh A."/>
            <person name="Solovyev V."/>
            <person name="Salamov A."/>
            <person name="Braich B."/>
            <person name="Kosarev P."/>
            <person name="Mahmoud A."/>
            <person name="Hajiyev E."/>
            <person name="Babayeva S."/>
            <person name="Izzatullayeva V."/>
            <person name="Mammadov A."/>
            <person name="Mammadov A."/>
            <person name="Sharifova S."/>
            <person name="Ojaghi J."/>
            <person name="Eynullazada K."/>
            <person name="Bayramov B."/>
            <person name="Abdulazimova A."/>
            <person name="Shahmuradov I."/>
        </authorList>
    </citation>
    <scope>NUCLEOTIDE SEQUENCE [LARGE SCALE GENOMIC DNA]</scope>
    <source>
        <strain evidence="2">cv. AG2017</strain>
        <tissue evidence="1">Leaf</tissue>
    </source>
</reference>
<accession>A0A2I0J0T0</accession>
<sequence length="83" mass="8308">MDPSSKTETGTNNAAGGGQVNIVIDAVDHRSSARQGQQLRDVQVVHQPHNTPSTAKTSGGVLAAAAASAASSLRSAKDAISGK</sequence>
<dbReference type="AlphaFoldDB" id="A0A2I0J0T0"/>
<keyword evidence="2" id="KW-1185">Reference proteome</keyword>
<dbReference type="Proteomes" id="UP000233551">
    <property type="component" value="Unassembled WGS sequence"/>
</dbReference>
<comment type="caution">
    <text evidence="1">The sequence shown here is derived from an EMBL/GenBank/DDBJ whole genome shotgun (WGS) entry which is preliminary data.</text>
</comment>
<dbReference type="EMBL" id="PGOL01002194">
    <property type="protein sequence ID" value="PKI49832.1"/>
    <property type="molecule type" value="Genomic_DNA"/>
</dbReference>
<protein>
    <submittedName>
        <fullName evidence="1">Uncharacterized protein</fullName>
    </submittedName>
</protein>
<dbReference type="OrthoDB" id="1728115at2759"/>